<dbReference type="Gene3D" id="3.30.70.100">
    <property type="match status" value="1"/>
</dbReference>
<dbReference type="GeneID" id="50232182"/>
<dbReference type="GO" id="GO:0005886">
    <property type="term" value="C:plasma membrane"/>
    <property type="evidence" value="ECO:0007669"/>
    <property type="project" value="UniProtKB-SubCell"/>
</dbReference>
<name>A0A7Z1MEY9_9VIBR</name>
<keyword evidence="7" id="KW-0997">Cell inner membrane</keyword>
<dbReference type="Pfam" id="PF00924">
    <property type="entry name" value="MS_channel_2nd"/>
    <property type="match status" value="1"/>
</dbReference>
<dbReference type="InterPro" id="IPR049278">
    <property type="entry name" value="MS_channel_C"/>
</dbReference>
<dbReference type="InterPro" id="IPR023408">
    <property type="entry name" value="MscS_beta-dom_sf"/>
</dbReference>
<dbReference type="InterPro" id="IPR045275">
    <property type="entry name" value="MscS_archaea/bacteria_type"/>
</dbReference>
<keyword evidence="7" id="KW-0406">Ion transport</keyword>
<keyword evidence="4 7" id="KW-0812">Transmembrane</keyword>
<feature type="transmembrane region" description="Helical" evidence="7">
    <location>
        <begin position="71"/>
        <end position="92"/>
    </location>
</feature>
<keyword evidence="5 7" id="KW-1133">Transmembrane helix</keyword>
<keyword evidence="3" id="KW-1003">Cell membrane</keyword>
<comment type="similarity">
    <text evidence="2 7">Belongs to the MscS (TC 1.A.23) family.</text>
</comment>
<dbReference type="Gene3D" id="1.10.287.1260">
    <property type="match status" value="1"/>
</dbReference>
<dbReference type="InterPro" id="IPR011014">
    <property type="entry name" value="MscS_channel_TM-2"/>
</dbReference>
<dbReference type="InterPro" id="IPR011066">
    <property type="entry name" value="MscS_channel_C_sf"/>
</dbReference>
<reference evidence="11" key="2">
    <citation type="journal article" date="2018" name="Nature">
        <title>A major lineage of non-tailed dsDNA viruses as unrecognized killers of marine bacteria.</title>
        <authorList>
            <person name="Kauffman K.M."/>
            <person name="Hussain F.A."/>
            <person name="Yang J."/>
            <person name="Arevalo P."/>
            <person name="Brown J.M."/>
            <person name="Chang W.K."/>
            <person name="VanInsberghe D."/>
            <person name="Elsherbini J."/>
            <person name="Sharma R.S."/>
            <person name="Cutler M.B."/>
            <person name="Kelly L."/>
            <person name="Polz M.F."/>
        </authorList>
    </citation>
    <scope>NUCLEOTIDE SEQUENCE</scope>
    <source>
        <strain evidence="11">10N.222.46.E12</strain>
    </source>
</reference>
<dbReference type="InterPro" id="IPR049142">
    <property type="entry name" value="MS_channel_1st"/>
</dbReference>
<proteinExistence type="inferred from homology"/>
<feature type="domain" description="Mechanosensitive ion channel MscS" evidence="8">
    <location>
        <begin position="118"/>
        <end position="185"/>
    </location>
</feature>
<evidence type="ECO:0000256" key="5">
    <source>
        <dbReference type="ARBA" id="ARBA00022989"/>
    </source>
</evidence>
<evidence type="ECO:0000256" key="3">
    <source>
        <dbReference type="ARBA" id="ARBA00022475"/>
    </source>
</evidence>
<comment type="subunit">
    <text evidence="7">Homoheptamer.</text>
</comment>
<evidence type="ECO:0000259" key="9">
    <source>
        <dbReference type="Pfam" id="PF21082"/>
    </source>
</evidence>
<keyword evidence="6 7" id="KW-0472">Membrane</keyword>
<dbReference type="InterPro" id="IPR010920">
    <property type="entry name" value="LSM_dom_sf"/>
</dbReference>
<evidence type="ECO:0000256" key="6">
    <source>
        <dbReference type="ARBA" id="ARBA00023136"/>
    </source>
</evidence>
<dbReference type="Pfam" id="PF21088">
    <property type="entry name" value="MS_channel_1st"/>
    <property type="match status" value="1"/>
</dbReference>
<dbReference type="Pfam" id="PF21082">
    <property type="entry name" value="MS_channel_3rd"/>
    <property type="match status" value="1"/>
</dbReference>
<keyword evidence="7" id="KW-0813">Transport</keyword>
<evidence type="ECO:0000259" key="10">
    <source>
        <dbReference type="Pfam" id="PF21088"/>
    </source>
</evidence>
<comment type="caution">
    <text evidence="11">The sequence shown here is derived from an EMBL/GenBank/DDBJ whole genome shotgun (WGS) entry which is preliminary data.</text>
</comment>
<comment type="function">
    <text evidence="7">Mechanosensitive channel that participates in the regulation of osmotic pressure changes within the cell, opening in response to stretch forces in the membrane lipid bilayer, without the need for other proteins. Contributes to normal resistance to hypoosmotic shock. Forms an ion channel of 1.0 nanosiemens conductance with a slight preference for anions.</text>
</comment>
<feature type="transmembrane region" description="Helical" evidence="7">
    <location>
        <begin position="30"/>
        <end position="50"/>
    </location>
</feature>
<evidence type="ECO:0000256" key="4">
    <source>
        <dbReference type="ARBA" id="ARBA00022692"/>
    </source>
</evidence>
<comment type="caution">
    <text evidence="7">Lacks conserved residue(s) required for the propagation of feature annotation.</text>
</comment>
<feature type="transmembrane region" description="Helical" evidence="7">
    <location>
        <begin position="98"/>
        <end position="116"/>
    </location>
</feature>
<gene>
    <name evidence="11" type="ORF">BCS90_04520</name>
</gene>
<dbReference type="SUPFAM" id="SSF82689">
    <property type="entry name" value="Mechanosensitive channel protein MscS (YggB), C-terminal domain"/>
    <property type="match status" value="1"/>
</dbReference>
<comment type="subcellular location">
    <subcellularLocation>
        <location evidence="7">Cell inner membrane</location>
        <topology evidence="7">Multi-pass membrane protein</topology>
    </subcellularLocation>
    <subcellularLocation>
        <location evidence="1">Cell membrane</location>
        <topology evidence="1">Multi-pass membrane protein</topology>
    </subcellularLocation>
</comment>
<dbReference type="SUPFAM" id="SSF50182">
    <property type="entry name" value="Sm-like ribonucleoproteins"/>
    <property type="match status" value="1"/>
</dbReference>
<dbReference type="GO" id="GO:0008381">
    <property type="term" value="F:mechanosensitive monoatomic ion channel activity"/>
    <property type="evidence" value="ECO:0007669"/>
    <property type="project" value="InterPro"/>
</dbReference>
<feature type="domain" description="Mechanosensitive ion channel MscS C-terminal" evidence="9">
    <location>
        <begin position="191"/>
        <end position="250"/>
    </location>
</feature>
<dbReference type="Gene3D" id="2.30.30.60">
    <property type="match status" value="1"/>
</dbReference>
<dbReference type="AlphaFoldDB" id="A0A7Z1MEY9"/>
<evidence type="ECO:0000259" key="8">
    <source>
        <dbReference type="Pfam" id="PF00924"/>
    </source>
</evidence>
<keyword evidence="7" id="KW-0407">Ion channel</keyword>
<feature type="domain" description="Mechanosensitive ion channel transmembrane helices 2/3" evidence="10">
    <location>
        <begin position="75"/>
        <end position="117"/>
    </location>
</feature>
<evidence type="ECO:0000313" key="11">
    <source>
        <dbReference type="EMBL" id="PMP24097.1"/>
    </source>
</evidence>
<dbReference type="SUPFAM" id="SSF82861">
    <property type="entry name" value="Mechanosensitive channel protein MscS (YggB), transmembrane region"/>
    <property type="match status" value="1"/>
</dbReference>
<protein>
    <recommendedName>
        <fullName evidence="7">Small-conductance mechanosensitive channel</fullName>
    </recommendedName>
</protein>
<accession>A0A7Z1MEY9</accession>
<evidence type="ECO:0000256" key="2">
    <source>
        <dbReference type="ARBA" id="ARBA00008017"/>
    </source>
</evidence>
<sequence>MEMNLSFNLEKFQHLIEGKLEHWLVEAIKLIPNLIVAFVTFLIFIFVANISGKLFKRLSNRVVDSQEVINLLASIVKVTIVTIGFFVALDFVGLQGTVTSLLAGAGILGLAIGFAFQDMTENLISGITMSIRKPFKIGDVVGSNDVMGTIVKINLRNTLVETFSGQHVMIPNKMVFRNILTNYSRKGRRRVEIPVGISYSDCPKRAAEVITKAINQKSYVSRKEDTTVYASSFSDSSVNLLVWFWIEYPGGFGYMDAKHDGIIAVKESLSEAGMTIPFPIRTLDFDPKGGKSLSRMMTGAVDDAS</sequence>
<reference evidence="11" key="1">
    <citation type="submission" date="2016-07" db="EMBL/GenBank/DDBJ databases">
        <authorList>
            <person name="Kauffman K."/>
            <person name="Arevalo P."/>
            <person name="Polz M.F."/>
        </authorList>
    </citation>
    <scope>NUCLEOTIDE SEQUENCE</scope>
    <source>
        <strain evidence="11">10N.222.46.E12</strain>
    </source>
</reference>
<evidence type="ECO:0000256" key="1">
    <source>
        <dbReference type="ARBA" id="ARBA00004651"/>
    </source>
</evidence>
<dbReference type="PANTHER" id="PTHR30221">
    <property type="entry name" value="SMALL-CONDUCTANCE MECHANOSENSITIVE CHANNEL"/>
    <property type="match status" value="1"/>
</dbReference>
<dbReference type="PANTHER" id="PTHR30221:SF1">
    <property type="entry name" value="SMALL-CONDUCTANCE MECHANOSENSITIVE CHANNEL"/>
    <property type="match status" value="1"/>
</dbReference>
<dbReference type="RefSeq" id="WP_010431946.1">
    <property type="nucleotide sequence ID" value="NZ_AP025481.1"/>
</dbReference>
<evidence type="ECO:0000256" key="7">
    <source>
        <dbReference type="RuleBase" id="RU369025"/>
    </source>
</evidence>
<organism evidence="11">
    <name type="scientific">Vibrio cyclitrophicus</name>
    <dbReference type="NCBI Taxonomy" id="47951"/>
    <lineage>
        <taxon>Bacteria</taxon>
        <taxon>Pseudomonadati</taxon>
        <taxon>Pseudomonadota</taxon>
        <taxon>Gammaproteobacteria</taxon>
        <taxon>Vibrionales</taxon>
        <taxon>Vibrionaceae</taxon>
        <taxon>Vibrio</taxon>
    </lineage>
</organism>
<dbReference type="InterPro" id="IPR006685">
    <property type="entry name" value="MscS_channel_2nd"/>
</dbReference>
<dbReference type="EMBL" id="MDBS01000067">
    <property type="protein sequence ID" value="PMP24097.1"/>
    <property type="molecule type" value="Genomic_DNA"/>
</dbReference>